<organism evidence="3 4">
    <name type="scientific">Protopolystoma xenopodis</name>
    <dbReference type="NCBI Taxonomy" id="117903"/>
    <lineage>
        <taxon>Eukaryota</taxon>
        <taxon>Metazoa</taxon>
        <taxon>Spiralia</taxon>
        <taxon>Lophotrochozoa</taxon>
        <taxon>Platyhelminthes</taxon>
        <taxon>Monogenea</taxon>
        <taxon>Polyopisthocotylea</taxon>
        <taxon>Polystomatidea</taxon>
        <taxon>Polystomatidae</taxon>
        <taxon>Protopolystoma</taxon>
    </lineage>
</organism>
<name>A0A3S5CH81_9PLAT</name>
<comment type="caution">
    <text evidence="3">The sequence shown here is derived from an EMBL/GenBank/DDBJ whole genome shotgun (WGS) entry which is preliminary data.</text>
</comment>
<evidence type="ECO:0000256" key="1">
    <source>
        <dbReference type="SAM" id="MobiDB-lite"/>
    </source>
</evidence>
<dbReference type="EMBL" id="CAAALY010049366">
    <property type="protein sequence ID" value="VEL21057.1"/>
    <property type="molecule type" value="Genomic_DNA"/>
</dbReference>
<dbReference type="SUPFAM" id="SSF88723">
    <property type="entry name" value="PIN domain-like"/>
    <property type="match status" value="1"/>
</dbReference>
<dbReference type="InterPro" id="IPR006084">
    <property type="entry name" value="XPG/Rad2"/>
</dbReference>
<sequence>HENENKEVKYRQQNGKENEESPYPEEFHSDDDILCAELNRLDRQARNTTDICIAEAQPYSLKDMCLIVSLQVSHHACQLEDAITFNVKRTKKVFIYFHRRPFICFAEHIKANRICITPLIHARTHKHVPSSISLSFTNLYSLIFCIPSYHLLPTVHSTQRLLRLFGIPYLVSPQEAEAQCVALERDGFVDAVASDDSDVWPFGGQRVVRYLFGGLGRASSTSATHTSKKDSSSRQVASQDRSQPFLYDNRIIQTKLGELLNLYNTRSLS</sequence>
<evidence type="ECO:0000313" key="4">
    <source>
        <dbReference type="Proteomes" id="UP000784294"/>
    </source>
</evidence>
<feature type="non-terminal residue" evidence="3">
    <location>
        <position position="1"/>
    </location>
</feature>
<protein>
    <recommendedName>
        <fullName evidence="2">XPG-I domain-containing protein</fullName>
    </recommendedName>
</protein>
<gene>
    <name evidence="3" type="ORF">PXEA_LOCUS14497</name>
</gene>
<evidence type="ECO:0000313" key="3">
    <source>
        <dbReference type="EMBL" id="VEL21057.1"/>
    </source>
</evidence>
<reference evidence="3" key="1">
    <citation type="submission" date="2018-11" db="EMBL/GenBank/DDBJ databases">
        <authorList>
            <consortium name="Pathogen Informatics"/>
        </authorList>
    </citation>
    <scope>NUCLEOTIDE SEQUENCE</scope>
</reference>
<dbReference type="InterPro" id="IPR006086">
    <property type="entry name" value="XPG-I_dom"/>
</dbReference>
<feature type="domain" description="XPG-I" evidence="2">
    <location>
        <begin position="163"/>
        <end position="242"/>
    </location>
</feature>
<evidence type="ECO:0000259" key="2">
    <source>
        <dbReference type="SMART" id="SM00484"/>
    </source>
</evidence>
<dbReference type="OrthoDB" id="2959108at2759"/>
<dbReference type="AlphaFoldDB" id="A0A3S5CH81"/>
<dbReference type="PANTHER" id="PTHR11081">
    <property type="entry name" value="FLAP ENDONUCLEASE FAMILY MEMBER"/>
    <property type="match status" value="1"/>
</dbReference>
<dbReference type="PANTHER" id="PTHR11081:SF59">
    <property type="entry name" value="FI23547P1"/>
    <property type="match status" value="1"/>
</dbReference>
<dbReference type="Proteomes" id="UP000784294">
    <property type="component" value="Unassembled WGS sequence"/>
</dbReference>
<dbReference type="Gene3D" id="3.40.50.1010">
    <property type="entry name" value="5'-nuclease"/>
    <property type="match status" value="1"/>
</dbReference>
<keyword evidence="4" id="KW-1185">Reference proteome</keyword>
<accession>A0A3S5CH81</accession>
<feature type="region of interest" description="Disordered" evidence="1">
    <location>
        <begin position="1"/>
        <end position="27"/>
    </location>
</feature>
<dbReference type="SMART" id="SM00484">
    <property type="entry name" value="XPGI"/>
    <property type="match status" value="1"/>
</dbReference>
<dbReference type="PRINTS" id="PR00853">
    <property type="entry name" value="XPGRADSUPER"/>
</dbReference>
<proteinExistence type="predicted"/>
<feature type="region of interest" description="Disordered" evidence="1">
    <location>
        <begin position="219"/>
        <end position="241"/>
    </location>
</feature>
<dbReference type="Pfam" id="PF00867">
    <property type="entry name" value="XPG_I"/>
    <property type="match status" value="1"/>
</dbReference>
<dbReference type="GO" id="GO:0017108">
    <property type="term" value="F:5'-flap endonuclease activity"/>
    <property type="evidence" value="ECO:0007669"/>
    <property type="project" value="TreeGrafter"/>
</dbReference>
<dbReference type="InterPro" id="IPR029060">
    <property type="entry name" value="PIN-like_dom_sf"/>
</dbReference>